<dbReference type="Gramene" id="mRNA:HanXRQr2_Chr06g0246471">
    <property type="protein sequence ID" value="mRNA:HanXRQr2_Chr06g0246471"/>
    <property type="gene ID" value="HanXRQr2_Chr06g0246471"/>
</dbReference>
<sequence>MIIIDFGKTMGCGLGKRIGDRCRRLKMKMLKMKMLKMKKVDIFKKSLSSLVLVLKRPSQL</sequence>
<evidence type="ECO:0000313" key="1">
    <source>
        <dbReference type="EMBL" id="KAF5801297.1"/>
    </source>
</evidence>
<dbReference type="AlphaFoldDB" id="A0A9K3IR61"/>
<keyword evidence="2" id="KW-1185">Reference proteome</keyword>
<protein>
    <submittedName>
        <fullName evidence="1">Uncharacterized protein</fullName>
    </submittedName>
</protein>
<gene>
    <name evidence="1" type="ORF">HanXRQr2_Chr06g0246471</name>
</gene>
<dbReference type="Proteomes" id="UP000215914">
    <property type="component" value="Unassembled WGS sequence"/>
</dbReference>
<reference evidence="1" key="1">
    <citation type="journal article" date="2017" name="Nature">
        <title>The sunflower genome provides insights into oil metabolism, flowering and Asterid evolution.</title>
        <authorList>
            <person name="Badouin H."/>
            <person name="Gouzy J."/>
            <person name="Grassa C.J."/>
            <person name="Murat F."/>
            <person name="Staton S.E."/>
            <person name="Cottret L."/>
            <person name="Lelandais-Briere C."/>
            <person name="Owens G.L."/>
            <person name="Carrere S."/>
            <person name="Mayjonade B."/>
            <person name="Legrand L."/>
            <person name="Gill N."/>
            <person name="Kane N.C."/>
            <person name="Bowers J.E."/>
            <person name="Hubner S."/>
            <person name="Bellec A."/>
            <person name="Berard A."/>
            <person name="Berges H."/>
            <person name="Blanchet N."/>
            <person name="Boniface M.C."/>
            <person name="Brunel D."/>
            <person name="Catrice O."/>
            <person name="Chaidir N."/>
            <person name="Claudel C."/>
            <person name="Donnadieu C."/>
            <person name="Faraut T."/>
            <person name="Fievet G."/>
            <person name="Helmstetter N."/>
            <person name="King M."/>
            <person name="Knapp S.J."/>
            <person name="Lai Z."/>
            <person name="Le Paslier M.C."/>
            <person name="Lippi Y."/>
            <person name="Lorenzon L."/>
            <person name="Mandel J.R."/>
            <person name="Marage G."/>
            <person name="Marchand G."/>
            <person name="Marquand E."/>
            <person name="Bret-Mestries E."/>
            <person name="Morien E."/>
            <person name="Nambeesan S."/>
            <person name="Nguyen T."/>
            <person name="Pegot-Espagnet P."/>
            <person name="Pouilly N."/>
            <person name="Raftis F."/>
            <person name="Sallet E."/>
            <person name="Schiex T."/>
            <person name="Thomas J."/>
            <person name="Vandecasteele C."/>
            <person name="Vares D."/>
            <person name="Vear F."/>
            <person name="Vautrin S."/>
            <person name="Crespi M."/>
            <person name="Mangin B."/>
            <person name="Burke J.M."/>
            <person name="Salse J."/>
            <person name="Munos S."/>
            <person name="Vincourt P."/>
            <person name="Rieseberg L.H."/>
            <person name="Langlade N.B."/>
        </authorList>
    </citation>
    <scope>NUCLEOTIDE SEQUENCE</scope>
    <source>
        <tissue evidence="1">Leaves</tissue>
    </source>
</reference>
<proteinExistence type="predicted"/>
<comment type="caution">
    <text evidence="1">The sequence shown here is derived from an EMBL/GenBank/DDBJ whole genome shotgun (WGS) entry which is preliminary data.</text>
</comment>
<organism evidence="1 2">
    <name type="scientific">Helianthus annuus</name>
    <name type="common">Common sunflower</name>
    <dbReference type="NCBI Taxonomy" id="4232"/>
    <lineage>
        <taxon>Eukaryota</taxon>
        <taxon>Viridiplantae</taxon>
        <taxon>Streptophyta</taxon>
        <taxon>Embryophyta</taxon>
        <taxon>Tracheophyta</taxon>
        <taxon>Spermatophyta</taxon>
        <taxon>Magnoliopsida</taxon>
        <taxon>eudicotyledons</taxon>
        <taxon>Gunneridae</taxon>
        <taxon>Pentapetalae</taxon>
        <taxon>asterids</taxon>
        <taxon>campanulids</taxon>
        <taxon>Asterales</taxon>
        <taxon>Asteraceae</taxon>
        <taxon>Asteroideae</taxon>
        <taxon>Heliantheae alliance</taxon>
        <taxon>Heliantheae</taxon>
        <taxon>Helianthus</taxon>
    </lineage>
</organism>
<evidence type="ECO:0000313" key="2">
    <source>
        <dbReference type="Proteomes" id="UP000215914"/>
    </source>
</evidence>
<accession>A0A9K3IR61</accession>
<dbReference type="EMBL" id="MNCJ02000321">
    <property type="protein sequence ID" value="KAF5801297.1"/>
    <property type="molecule type" value="Genomic_DNA"/>
</dbReference>
<name>A0A9K3IR61_HELAN</name>
<reference evidence="1" key="2">
    <citation type="submission" date="2020-06" db="EMBL/GenBank/DDBJ databases">
        <title>Helianthus annuus Genome sequencing and assembly Release 2.</title>
        <authorList>
            <person name="Gouzy J."/>
            <person name="Langlade N."/>
            <person name="Munos S."/>
        </authorList>
    </citation>
    <scope>NUCLEOTIDE SEQUENCE</scope>
    <source>
        <tissue evidence="1">Leaves</tissue>
    </source>
</reference>